<accession>A0ABX0YEB3</accession>
<protein>
    <submittedName>
        <fullName evidence="1">SMI1/KNR4 family protein</fullName>
    </submittedName>
</protein>
<dbReference type="RefSeq" id="WP_168083824.1">
    <property type="nucleotide sequence ID" value="NZ_JAAVJI010000004.1"/>
</dbReference>
<dbReference type="Pfam" id="PF14567">
    <property type="entry name" value="SUKH_5"/>
    <property type="match status" value="1"/>
</dbReference>
<organism evidence="1 2">
    <name type="scientific">Pseudomonas quercus</name>
    <dbReference type="NCBI Taxonomy" id="2722792"/>
    <lineage>
        <taxon>Bacteria</taxon>
        <taxon>Pseudomonadati</taxon>
        <taxon>Pseudomonadota</taxon>
        <taxon>Gammaproteobacteria</taxon>
        <taxon>Pseudomonadales</taxon>
        <taxon>Pseudomonadaceae</taxon>
        <taxon>Pseudomonas</taxon>
    </lineage>
</organism>
<dbReference type="EMBL" id="JAAVJI010000004">
    <property type="protein sequence ID" value="NJP01262.1"/>
    <property type="molecule type" value="Genomic_DNA"/>
</dbReference>
<reference evidence="1 2" key="1">
    <citation type="submission" date="2020-03" db="EMBL/GenBank/DDBJ databases">
        <authorList>
            <person name="Wang L."/>
            <person name="He N."/>
            <person name="Li Y."/>
            <person name="Fang Y."/>
            <person name="Zhang F."/>
        </authorList>
    </citation>
    <scope>NUCLEOTIDE SEQUENCE [LARGE SCALE GENOMIC DNA]</scope>
    <source>
        <strain evidence="2">hsmgli-8</strain>
    </source>
</reference>
<dbReference type="Gene3D" id="3.40.1580.10">
    <property type="entry name" value="SMI1/KNR4-like"/>
    <property type="match status" value="1"/>
</dbReference>
<dbReference type="SUPFAM" id="SSF160631">
    <property type="entry name" value="SMI1/KNR4-like"/>
    <property type="match status" value="1"/>
</dbReference>
<sequence length="147" mass="16276">MNNMEELKSRYLSLYGNEGCTQNTLLSIESALGLELPHDFKSIAEFYSGGSLGGISHHEIAAAGAATNVVDETLRIRNAVGLRKGLVVLAEPPVSIIVLDVFNTPAVIWCDAVEVENLNSMRFHNAPDLWDRYSDFFAYLLDRESEE</sequence>
<name>A0ABX0YEB3_9PSED</name>
<keyword evidence="2" id="KW-1185">Reference proteome</keyword>
<dbReference type="InterPro" id="IPR037883">
    <property type="entry name" value="Knr4/Smi1-like_sf"/>
</dbReference>
<evidence type="ECO:0000313" key="2">
    <source>
        <dbReference type="Proteomes" id="UP000746535"/>
    </source>
</evidence>
<proteinExistence type="predicted"/>
<comment type="caution">
    <text evidence="1">The sequence shown here is derived from an EMBL/GenBank/DDBJ whole genome shotgun (WGS) entry which is preliminary data.</text>
</comment>
<gene>
    <name evidence="1" type="ORF">HBH25_10350</name>
</gene>
<evidence type="ECO:0000313" key="1">
    <source>
        <dbReference type="EMBL" id="NJP01262.1"/>
    </source>
</evidence>
<dbReference type="Proteomes" id="UP000746535">
    <property type="component" value="Unassembled WGS sequence"/>
</dbReference>